<reference evidence="3" key="1">
    <citation type="submission" date="2017-01" db="EMBL/GenBank/DDBJ databases">
        <authorList>
            <person name="Varghese N."/>
            <person name="Submissions S."/>
        </authorList>
    </citation>
    <scope>NUCLEOTIDE SEQUENCE [LARGE SCALE GENOMIC DNA]</scope>
    <source>
        <strain evidence="3">DSM 18714</strain>
    </source>
</reference>
<evidence type="ECO:0000313" key="3">
    <source>
        <dbReference type="Proteomes" id="UP000186098"/>
    </source>
</evidence>
<dbReference type="PROSITE" id="PS51257">
    <property type="entry name" value="PROKAR_LIPOPROTEIN"/>
    <property type="match status" value="1"/>
</dbReference>
<protein>
    <submittedName>
        <fullName evidence="2">Outer membrane protein, adhesin transport system</fullName>
    </submittedName>
</protein>
<dbReference type="SUPFAM" id="SSF56954">
    <property type="entry name" value="Outer membrane efflux proteins (OEP)"/>
    <property type="match status" value="1"/>
</dbReference>
<proteinExistence type="predicted"/>
<dbReference type="EMBL" id="FTOM01000002">
    <property type="protein sequence ID" value="SIS67167.1"/>
    <property type="molecule type" value="Genomic_DNA"/>
</dbReference>
<dbReference type="Gene3D" id="1.20.1600.10">
    <property type="entry name" value="Outer membrane efflux proteins (OEP)"/>
    <property type="match status" value="1"/>
</dbReference>
<accession>A0A1N7L051</accession>
<feature type="coiled-coil region" evidence="1">
    <location>
        <begin position="344"/>
        <end position="396"/>
    </location>
</feature>
<dbReference type="Proteomes" id="UP000186098">
    <property type="component" value="Unassembled WGS sequence"/>
</dbReference>
<gene>
    <name evidence="2" type="ORF">SAMN05421795_102369</name>
</gene>
<dbReference type="GO" id="GO:0015562">
    <property type="term" value="F:efflux transmembrane transporter activity"/>
    <property type="evidence" value="ECO:0007669"/>
    <property type="project" value="InterPro"/>
</dbReference>
<dbReference type="AlphaFoldDB" id="A0A1N7L051"/>
<dbReference type="STRING" id="407234.SAMN05421795_102369"/>
<keyword evidence="3" id="KW-1185">Reference proteome</keyword>
<sequence>MAARTLPRRPARRRSGTLHPAAALALAAALSGCMSPQGVLSSRSMFTGARAPETSARTGANGAGDSHVTAAVPQTIAELKARRTILPPSGPYAQVAGAVLAAMGQTAAAELRVKRLAAQAADKNWLPRIGPSVSLTSLGALASSILVEQVLFDNGRKKAERAYAAADVEVAAVTLSTEMNDRVHEGLALYVKALKAQAQAQVADAAVTRMREYDRIMRARVKGGLSDMSEARVITQKLGEMQATAGADRDNARMAMAELNAMAQVPLDGVSGLSSLEMPAAAPEPLSVVRAEAEARRSIAEAEIARAAHLPGLTAQAEIGGGKPDLGLTLGADNLFGFNTATDLQAISASKEAARARAAEARQKADRTRTQREAQLRNLRDKAARGQEVLEQTRQTLETFTAQYRVGRRPLMELVSMYETYAALGRTQVGLAYDIALVELQIAAEDGLLVDGTNI</sequence>
<keyword evidence="1" id="KW-0175">Coiled coil</keyword>
<dbReference type="OrthoDB" id="7790365at2"/>
<organism evidence="2 3">
    <name type="scientific">Phaeovulum vinaykumarii</name>
    <dbReference type="NCBI Taxonomy" id="407234"/>
    <lineage>
        <taxon>Bacteria</taxon>
        <taxon>Pseudomonadati</taxon>
        <taxon>Pseudomonadota</taxon>
        <taxon>Alphaproteobacteria</taxon>
        <taxon>Rhodobacterales</taxon>
        <taxon>Paracoccaceae</taxon>
        <taxon>Phaeovulum</taxon>
    </lineage>
</organism>
<evidence type="ECO:0000313" key="2">
    <source>
        <dbReference type="EMBL" id="SIS67167.1"/>
    </source>
</evidence>
<name>A0A1N7L051_9RHOB</name>
<evidence type="ECO:0000256" key="1">
    <source>
        <dbReference type="SAM" id="Coils"/>
    </source>
</evidence>
<dbReference type="RefSeq" id="WP_083947609.1">
    <property type="nucleotide sequence ID" value="NZ_FTOM01000002.1"/>
</dbReference>